<evidence type="ECO:0000256" key="1">
    <source>
        <dbReference type="HAMAP-Rule" id="MF_00386"/>
    </source>
</evidence>
<dbReference type="GO" id="GO:0005886">
    <property type="term" value="C:plasma membrane"/>
    <property type="evidence" value="ECO:0007669"/>
    <property type="project" value="UniProtKB-SubCell"/>
</dbReference>
<protein>
    <recommendedName>
        <fullName evidence="1">Putative membrane protein insertion efficiency factor</fullName>
    </recommendedName>
</protein>
<comment type="function">
    <text evidence="1">Could be involved in insertion of integral membrane proteins into the membrane.</text>
</comment>
<sequence length="120" mass="13861">MRIIKDNILNLTALLNNGLYTSVNLTKESTKKRYFWLLSNTPDRHRIAMKLLQYLLLFLVWVYQRLISPLKPASCRFTPTCSEYAAQALRRHGPWRGTGLAIKRLSKCHPWGSSGYDPVP</sequence>
<dbReference type="AlphaFoldDB" id="A0A6J4HD15"/>
<name>A0A6J4HD15_9BACT</name>
<dbReference type="PANTHER" id="PTHR33383">
    <property type="entry name" value="MEMBRANE PROTEIN INSERTION EFFICIENCY FACTOR-RELATED"/>
    <property type="match status" value="1"/>
</dbReference>
<reference evidence="2" key="1">
    <citation type="submission" date="2020-02" db="EMBL/GenBank/DDBJ databases">
        <authorList>
            <person name="Meier V. D."/>
        </authorList>
    </citation>
    <scope>NUCLEOTIDE SEQUENCE</scope>
    <source>
        <strain evidence="2">AVDCRST_MAG95</strain>
    </source>
</reference>
<comment type="similarity">
    <text evidence="1">Belongs to the UPF0161 family.</text>
</comment>
<gene>
    <name evidence="2" type="ORF">AVDCRST_MAG95-552</name>
</gene>
<organism evidence="2">
    <name type="scientific">uncultured Adhaeribacter sp</name>
    <dbReference type="NCBI Taxonomy" id="448109"/>
    <lineage>
        <taxon>Bacteria</taxon>
        <taxon>Pseudomonadati</taxon>
        <taxon>Bacteroidota</taxon>
        <taxon>Cytophagia</taxon>
        <taxon>Cytophagales</taxon>
        <taxon>Hymenobacteraceae</taxon>
        <taxon>Adhaeribacter</taxon>
        <taxon>environmental samples</taxon>
    </lineage>
</organism>
<proteinExistence type="inferred from homology"/>
<dbReference type="Pfam" id="PF01809">
    <property type="entry name" value="YidD"/>
    <property type="match status" value="1"/>
</dbReference>
<evidence type="ECO:0000313" key="2">
    <source>
        <dbReference type="EMBL" id="CAA9221296.1"/>
    </source>
</evidence>
<dbReference type="SMART" id="SM01234">
    <property type="entry name" value="Haemolytic"/>
    <property type="match status" value="1"/>
</dbReference>
<dbReference type="PANTHER" id="PTHR33383:SF1">
    <property type="entry name" value="MEMBRANE PROTEIN INSERTION EFFICIENCY FACTOR-RELATED"/>
    <property type="match status" value="1"/>
</dbReference>
<dbReference type="HAMAP" id="MF_00386">
    <property type="entry name" value="UPF0161_YidD"/>
    <property type="match status" value="1"/>
</dbReference>
<dbReference type="NCBIfam" id="TIGR00278">
    <property type="entry name" value="membrane protein insertion efficiency factor YidD"/>
    <property type="match status" value="1"/>
</dbReference>
<dbReference type="InterPro" id="IPR002696">
    <property type="entry name" value="Membr_insert_effic_factor_YidD"/>
</dbReference>
<accession>A0A6J4HD15</accession>
<keyword evidence="1" id="KW-1003">Cell membrane</keyword>
<keyword evidence="1" id="KW-0472">Membrane</keyword>
<dbReference type="EMBL" id="CADCTJ010000177">
    <property type="protein sequence ID" value="CAA9221296.1"/>
    <property type="molecule type" value="Genomic_DNA"/>
</dbReference>
<comment type="subcellular location">
    <subcellularLocation>
        <location evidence="1">Cell membrane</location>
        <topology evidence="1">Peripheral membrane protein</topology>
        <orientation evidence="1">Cytoplasmic side</orientation>
    </subcellularLocation>
</comment>